<evidence type="ECO:0000256" key="7">
    <source>
        <dbReference type="ARBA" id="ARBA00022927"/>
    </source>
</evidence>
<reference evidence="13 14" key="1">
    <citation type="submission" date="2022-12" db="EMBL/GenBank/DDBJ databases">
        <title>Chromosome-level genome assembly of true bugs.</title>
        <authorList>
            <person name="Ma L."/>
            <person name="Li H."/>
        </authorList>
    </citation>
    <scope>NUCLEOTIDE SEQUENCE [LARGE SCALE GENOMIC DNA]</scope>
    <source>
        <strain evidence="13">Lab_2022b</strain>
    </source>
</reference>
<dbReference type="InterPro" id="IPR011989">
    <property type="entry name" value="ARM-like"/>
</dbReference>
<feature type="coiled-coil region" evidence="10">
    <location>
        <begin position="340"/>
        <end position="367"/>
    </location>
</feature>
<protein>
    <recommendedName>
        <fullName evidence="3">Nucleotide exchange factor SIL1</fullName>
    </recommendedName>
</protein>
<evidence type="ECO:0000256" key="3">
    <source>
        <dbReference type="ARBA" id="ARBA00015352"/>
    </source>
</evidence>
<evidence type="ECO:0000256" key="4">
    <source>
        <dbReference type="ARBA" id="ARBA00022448"/>
    </source>
</evidence>
<evidence type="ECO:0000256" key="5">
    <source>
        <dbReference type="ARBA" id="ARBA00022729"/>
    </source>
</evidence>
<comment type="caution">
    <text evidence="13">The sequence shown here is derived from an EMBL/GenBank/DDBJ whole genome shotgun (WGS) entry which is preliminary data.</text>
</comment>
<evidence type="ECO:0000256" key="10">
    <source>
        <dbReference type="SAM" id="Coils"/>
    </source>
</evidence>
<keyword evidence="4" id="KW-0813">Transport</keyword>
<dbReference type="EMBL" id="JAPXFL010000009">
    <property type="protein sequence ID" value="KAK9501772.1"/>
    <property type="molecule type" value="Genomic_DNA"/>
</dbReference>
<keyword evidence="6" id="KW-0256">Endoplasmic reticulum</keyword>
<keyword evidence="10" id="KW-0175">Coiled coil</keyword>
<feature type="region of interest" description="Disordered" evidence="11">
    <location>
        <begin position="70"/>
        <end position="108"/>
    </location>
</feature>
<dbReference type="Proteomes" id="UP001461498">
    <property type="component" value="Unassembled WGS sequence"/>
</dbReference>
<dbReference type="PANTHER" id="PTHR19316">
    <property type="entry name" value="PROTEIN FOLDING REGULATOR"/>
    <property type="match status" value="1"/>
</dbReference>
<accession>A0AAW1CTZ8</accession>
<feature type="chain" id="PRO_5043979541" description="Nucleotide exchange factor SIL1" evidence="12">
    <location>
        <begin position="26"/>
        <end position="924"/>
    </location>
</feature>
<feature type="coiled-coil region" evidence="10">
    <location>
        <begin position="193"/>
        <end position="220"/>
    </location>
</feature>
<keyword evidence="7" id="KW-0653">Protein transport</keyword>
<dbReference type="InterPro" id="IPR050693">
    <property type="entry name" value="Hsp70_NEF-Inhibitors"/>
</dbReference>
<dbReference type="InterPro" id="IPR016024">
    <property type="entry name" value="ARM-type_fold"/>
</dbReference>
<organism evidence="13 14">
    <name type="scientific">Rhynocoris fuscipes</name>
    <dbReference type="NCBI Taxonomy" id="488301"/>
    <lineage>
        <taxon>Eukaryota</taxon>
        <taxon>Metazoa</taxon>
        <taxon>Ecdysozoa</taxon>
        <taxon>Arthropoda</taxon>
        <taxon>Hexapoda</taxon>
        <taxon>Insecta</taxon>
        <taxon>Pterygota</taxon>
        <taxon>Neoptera</taxon>
        <taxon>Paraneoptera</taxon>
        <taxon>Hemiptera</taxon>
        <taxon>Heteroptera</taxon>
        <taxon>Panheteroptera</taxon>
        <taxon>Cimicomorpha</taxon>
        <taxon>Reduviidae</taxon>
        <taxon>Harpactorinae</taxon>
        <taxon>Harpactorini</taxon>
        <taxon>Rhynocoris</taxon>
    </lineage>
</organism>
<keyword evidence="9" id="KW-0325">Glycoprotein</keyword>
<dbReference type="PANTHER" id="PTHR19316:SF35">
    <property type="entry name" value="NUCLEOTIDE EXCHANGE FACTOR SIL1"/>
    <property type="match status" value="1"/>
</dbReference>
<evidence type="ECO:0000313" key="13">
    <source>
        <dbReference type="EMBL" id="KAK9501772.1"/>
    </source>
</evidence>
<dbReference type="SUPFAM" id="SSF48371">
    <property type="entry name" value="ARM repeat"/>
    <property type="match status" value="1"/>
</dbReference>
<proteinExistence type="inferred from homology"/>
<dbReference type="GO" id="GO:0000774">
    <property type="term" value="F:adenyl-nucleotide exchange factor activity"/>
    <property type="evidence" value="ECO:0007669"/>
    <property type="project" value="TreeGrafter"/>
</dbReference>
<evidence type="ECO:0000256" key="11">
    <source>
        <dbReference type="SAM" id="MobiDB-lite"/>
    </source>
</evidence>
<evidence type="ECO:0000256" key="12">
    <source>
        <dbReference type="SAM" id="SignalP"/>
    </source>
</evidence>
<keyword evidence="14" id="KW-1185">Reference proteome</keyword>
<dbReference type="Gene3D" id="1.25.10.10">
    <property type="entry name" value="Leucine-rich Repeat Variant"/>
    <property type="match status" value="1"/>
</dbReference>
<evidence type="ECO:0000256" key="8">
    <source>
        <dbReference type="ARBA" id="ARBA00023010"/>
    </source>
</evidence>
<comment type="similarity">
    <text evidence="2">Belongs to the SIL1 family.</text>
</comment>
<gene>
    <name evidence="13" type="ORF">O3M35_012443</name>
</gene>
<dbReference type="AlphaFoldDB" id="A0AAW1CTZ8"/>
<evidence type="ECO:0000256" key="1">
    <source>
        <dbReference type="ARBA" id="ARBA00004319"/>
    </source>
</evidence>
<feature type="signal peptide" evidence="12">
    <location>
        <begin position="1"/>
        <end position="25"/>
    </location>
</feature>
<evidence type="ECO:0000256" key="6">
    <source>
        <dbReference type="ARBA" id="ARBA00022824"/>
    </source>
</evidence>
<dbReference type="GO" id="GO:0005788">
    <property type="term" value="C:endoplasmic reticulum lumen"/>
    <property type="evidence" value="ECO:0007669"/>
    <property type="project" value="UniProtKB-SubCell"/>
</dbReference>
<dbReference type="GO" id="GO:0015031">
    <property type="term" value="P:protein transport"/>
    <property type="evidence" value="ECO:0007669"/>
    <property type="project" value="UniProtKB-KW"/>
</dbReference>
<keyword evidence="5 12" id="KW-0732">Signal</keyword>
<comment type="subcellular location">
    <subcellularLocation>
        <location evidence="1">Endoplasmic reticulum lumen</location>
    </subcellularLocation>
</comment>
<name>A0AAW1CTZ8_9HEMI</name>
<evidence type="ECO:0000256" key="2">
    <source>
        <dbReference type="ARBA" id="ARBA00010588"/>
    </source>
</evidence>
<keyword evidence="8" id="KW-0811">Translocation</keyword>
<sequence length="924" mass="103239">MFNYKHITFFIVLCLVNELLKSVNGVEKDKNKNVENDDVFKPNTEWQPLRKDQAVPPGLHVRINLATGEREAKLFDPNEEDTGADSKRLTPVSVDEVNDSSNDDTTRETLEKLLPNDPMSKEELRQVLSKMDDGFENIATKEDIERVKKKFRSYSELKKELGDLKLKMKTDSELMGQLLEEYKELKTQRAAGISEEKKLLEQEEQLLNELEYLIHQVDNAVDFVKANGFQEVVFASLNSTSWKIRYEATKILGSAVQNNPKAKIGALEAGALPVFLRILALDPNAKVKSGALFALSGMIRRFPLAQLQFIEKGGLTVIIKLFNAETSDMLKIQVKAITLIRDLIDEAREAETRLEMADATVEDNQARERARQLRIVNLIARLSEDGWCESLVKALERQESSSDANTVEVIAEVRKAVIAAVNQCTSGNIAVGAGYSSDSQQVVPQVCYNATVSSTSKQQGYIQLDTAITFSELENILGISVNLDGMFEMFSADAEASYIRSVQDKDYSLSLNYYEYLSNSVAVQLAGYAEEALTVTGKAFYKNGTNPYFGLICGDTYISSYQQGALLIMGVNIKFISSNAKKEFTEKAGFSFGNIISASETIKNIASKYKIAGSVIIQAFQIGGEPSQLSKILRKDTSGKYYALTCSLIAIDDCIKAASGLLDYAKDNFPAQISFKNNTGLTPLGIAFSQYNPIEYLGLTPPVSLVTKEVVQYRYELSDKLKESEYYIQKLYPFNNQGYPIELDNKFMTSANSILSKARNNVHLLMQAHKGAADCFNYPDKCKIIKSRIDSQLHNITKSDLKFVDNIKYIIPTIGGMFYNTGLDSVTSWIGVPVVPKALFQLVLSYTNKVSVTDEQYFFDVYIHFALAPDQLFRYVYNGTSTDGGKTYVGDIYPGKPLVIKKQESPFYFEPYSNTNTITVNLIN</sequence>
<evidence type="ECO:0000313" key="14">
    <source>
        <dbReference type="Proteomes" id="UP001461498"/>
    </source>
</evidence>
<evidence type="ECO:0000256" key="9">
    <source>
        <dbReference type="ARBA" id="ARBA00023180"/>
    </source>
</evidence>